<name>A0A4Q1RKT9_9FIRM</name>
<dbReference type="Gene3D" id="3.30.565.10">
    <property type="entry name" value="Histidine kinase-like ATPase, C-terminal domain"/>
    <property type="match status" value="1"/>
</dbReference>
<feature type="domain" description="Signal transduction histidine kinase internal region" evidence="3">
    <location>
        <begin position="380"/>
        <end position="455"/>
    </location>
</feature>
<keyword evidence="4" id="KW-0808">Transferase</keyword>
<gene>
    <name evidence="4" type="ORF">ETP43_14890</name>
</gene>
<dbReference type="Proteomes" id="UP000290106">
    <property type="component" value="Unassembled WGS sequence"/>
</dbReference>
<sequence>MKKRSFRSTFVSVILVITVAISIVNLAVYGINIKKIRQAEVLKMKTAGERIDDMITISLNNIKGLKQICCTDNYARNILLKNNEKNDIGTKFENQNYMDNALKHIASMDTLILRATILNKYGNIYCTDTSIPEEYVKTIRNMTKEWMLFEGKEDEYYYGGLQGDNANILTFLYPLYTYGNMPIALLAVDINYKTFQSILENGFYENSGECFILAEEQELFHIGEDLYQKEEKGYIFDKSQKMIKENLIVDTFQSKGKNFYISSRQNMLSGWKIIQVIPEERMFEEVDQKIKWNSIFLSGALILVVSFSIYYTKKIIEPLEEFCKKISHTKGDQLQIINLEHMKLTREIANVIENYNEMANKMNEYLVREIIYDKNQRKIQSKMLRYQINPHFLYNTLNLIASMGELSDFPEIVEITKNLSCIMQYNVKGSRFVSLKTEVEMVKAYLEIQRIRFHDCFSVEYEIERQIEQVRIVKFILQPIVENIFEHGFTMDENDNKIWIKAFKCENDIVILVKDNGCGIDSEKREELNRILCERTRRISYIDEEEKSIGINNVNTRIKNYYGEKYGVKVNKTDKGTEIQLLLGIENLEEENKDK</sequence>
<dbReference type="Gene3D" id="3.30.450.20">
    <property type="entry name" value="PAS domain"/>
    <property type="match status" value="1"/>
</dbReference>
<dbReference type="PANTHER" id="PTHR34220:SF7">
    <property type="entry name" value="SENSOR HISTIDINE KINASE YPDA"/>
    <property type="match status" value="1"/>
</dbReference>
<dbReference type="OrthoDB" id="9776552at2"/>
<dbReference type="SUPFAM" id="SSF55874">
    <property type="entry name" value="ATPase domain of HSP90 chaperone/DNA topoisomerase II/histidine kinase"/>
    <property type="match status" value="1"/>
</dbReference>
<keyword evidence="5" id="KW-1185">Reference proteome</keyword>
<dbReference type="RefSeq" id="WP_129258982.1">
    <property type="nucleotide sequence ID" value="NZ_SDKC01000001.1"/>
</dbReference>
<evidence type="ECO:0000259" key="3">
    <source>
        <dbReference type="Pfam" id="PF06580"/>
    </source>
</evidence>
<comment type="caution">
    <text evidence="4">The sequence shown here is derived from an EMBL/GenBank/DDBJ whole genome shotgun (WGS) entry which is preliminary data.</text>
</comment>
<evidence type="ECO:0000313" key="4">
    <source>
        <dbReference type="EMBL" id="RXS76358.1"/>
    </source>
</evidence>
<keyword evidence="4" id="KW-0418">Kinase</keyword>
<dbReference type="Pfam" id="PF02518">
    <property type="entry name" value="HATPase_c"/>
    <property type="match status" value="1"/>
</dbReference>
<dbReference type="Pfam" id="PF06580">
    <property type="entry name" value="His_kinase"/>
    <property type="match status" value="1"/>
</dbReference>
<organism evidence="4 5">
    <name type="scientific">Blautia faecicola</name>
    <dbReference type="NCBI Taxonomy" id="2509240"/>
    <lineage>
        <taxon>Bacteria</taxon>
        <taxon>Bacillati</taxon>
        <taxon>Bacillota</taxon>
        <taxon>Clostridia</taxon>
        <taxon>Lachnospirales</taxon>
        <taxon>Lachnospiraceae</taxon>
        <taxon>Blautia</taxon>
    </lineage>
</organism>
<feature type="transmembrane region" description="Helical" evidence="1">
    <location>
        <begin position="292"/>
        <end position="311"/>
    </location>
</feature>
<feature type="domain" description="Histidine kinase/HSP90-like ATPase" evidence="2">
    <location>
        <begin position="474"/>
        <end position="583"/>
    </location>
</feature>
<evidence type="ECO:0000259" key="2">
    <source>
        <dbReference type="Pfam" id="PF02518"/>
    </source>
</evidence>
<proteinExistence type="predicted"/>
<dbReference type="GO" id="GO:0016020">
    <property type="term" value="C:membrane"/>
    <property type="evidence" value="ECO:0007669"/>
    <property type="project" value="InterPro"/>
</dbReference>
<dbReference type="GO" id="GO:0000155">
    <property type="term" value="F:phosphorelay sensor kinase activity"/>
    <property type="evidence" value="ECO:0007669"/>
    <property type="project" value="InterPro"/>
</dbReference>
<evidence type="ECO:0000256" key="1">
    <source>
        <dbReference type="SAM" id="Phobius"/>
    </source>
</evidence>
<keyword evidence="1" id="KW-0472">Membrane</keyword>
<dbReference type="InterPro" id="IPR050640">
    <property type="entry name" value="Bact_2-comp_sensor_kinase"/>
</dbReference>
<dbReference type="InterPro" id="IPR010559">
    <property type="entry name" value="Sig_transdc_His_kin_internal"/>
</dbReference>
<keyword evidence="1" id="KW-0812">Transmembrane</keyword>
<protein>
    <submittedName>
        <fullName evidence="4">Sensor histidine kinase</fullName>
    </submittedName>
</protein>
<dbReference type="EMBL" id="SDKC01000001">
    <property type="protein sequence ID" value="RXS76358.1"/>
    <property type="molecule type" value="Genomic_DNA"/>
</dbReference>
<dbReference type="PANTHER" id="PTHR34220">
    <property type="entry name" value="SENSOR HISTIDINE KINASE YPDA"/>
    <property type="match status" value="1"/>
</dbReference>
<reference evidence="4 5" key="1">
    <citation type="submission" date="2019-01" db="EMBL/GenBank/DDBJ databases">
        <title>Blautia sp. nov. KGMB01111 isolated human feces.</title>
        <authorList>
            <person name="Park J.-E."/>
            <person name="Kim J.-S."/>
            <person name="Park S.-H."/>
        </authorList>
    </citation>
    <scope>NUCLEOTIDE SEQUENCE [LARGE SCALE GENOMIC DNA]</scope>
    <source>
        <strain evidence="4 5">KGMB01111</strain>
    </source>
</reference>
<dbReference type="InterPro" id="IPR003594">
    <property type="entry name" value="HATPase_dom"/>
</dbReference>
<dbReference type="InterPro" id="IPR036890">
    <property type="entry name" value="HATPase_C_sf"/>
</dbReference>
<evidence type="ECO:0000313" key="5">
    <source>
        <dbReference type="Proteomes" id="UP000290106"/>
    </source>
</evidence>
<keyword evidence="1" id="KW-1133">Transmembrane helix</keyword>
<dbReference type="AlphaFoldDB" id="A0A4Q1RKT9"/>
<accession>A0A4Q1RKT9</accession>